<gene>
    <name evidence="4" type="ORF">V5N11_004379</name>
</gene>
<proteinExistence type="predicted"/>
<dbReference type="Gene3D" id="3.30.430.20">
    <property type="entry name" value="Gnk2 domain, C-X8-C-X2-C motif"/>
    <property type="match status" value="1"/>
</dbReference>
<evidence type="ECO:0000313" key="5">
    <source>
        <dbReference type="Proteomes" id="UP001558713"/>
    </source>
</evidence>
<feature type="domain" description="Gnk2-homologous" evidence="3">
    <location>
        <begin position="5"/>
        <end position="59"/>
    </location>
</feature>
<dbReference type="Pfam" id="PF01657">
    <property type="entry name" value="Stress-antifung"/>
    <property type="match status" value="1"/>
</dbReference>
<reference evidence="4 5" key="1">
    <citation type="submission" date="2024-04" db="EMBL/GenBank/DDBJ databases">
        <title>Genome assembly C_amara_ONT_v2.</title>
        <authorList>
            <person name="Yant L."/>
            <person name="Moore C."/>
            <person name="Slenker M."/>
        </authorList>
    </citation>
    <scope>NUCLEOTIDE SEQUENCE [LARGE SCALE GENOMIC DNA]</scope>
    <source>
        <tissue evidence="4">Leaf</tissue>
    </source>
</reference>
<protein>
    <submittedName>
        <fullName evidence="4">Cysteine-rich receptor-like protein kinase 14</fullName>
    </submittedName>
</protein>
<evidence type="ECO:0000256" key="1">
    <source>
        <dbReference type="ARBA" id="ARBA00022729"/>
    </source>
</evidence>
<dbReference type="CDD" id="cd23509">
    <property type="entry name" value="Gnk2-like"/>
    <property type="match status" value="1"/>
</dbReference>
<accession>A0ABD1B8D6</accession>
<dbReference type="Proteomes" id="UP001558713">
    <property type="component" value="Unassembled WGS sequence"/>
</dbReference>
<keyword evidence="1" id="KW-0732">Signal</keyword>
<dbReference type="AlphaFoldDB" id="A0ABD1B8D6"/>
<dbReference type="InterPro" id="IPR038408">
    <property type="entry name" value="GNK2_sf"/>
</dbReference>
<keyword evidence="5" id="KW-1185">Reference proteome</keyword>
<evidence type="ECO:0000259" key="3">
    <source>
        <dbReference type="Pfam" id="PF01657"/>
    </source>
</evidence>
<organism evidence="4 5">
    <name type="scientific">Cardamine amara subsp. amara</name>
    <dbReference type="NCBI Taxonomy" id="228776"/>
    <lineage>
        <taxon>Eukaryota</taxon>
        <taxon>Viridiplantae</taxon>
        <taxon>Streptophyta</taxon>
        <taxon>Embryophyta</taxon>
        <taxon>Tracheophyta</taxon>
        <taxon>Spermatophyta</taxon>
        <taxon>Magnoliopsida</taxon>
        <taxon>eudicotyledons</taxon>
        <taxon>Gunneridae</taxon>
        <taxon>Pentapetalae</taxon>
        <taxon>rosids</taxon>
        <taxon>malvids</taxon>
        <taxon>Brassicales</taxon>
        <taxon>Brassicaceae</taxon>
        <taxon>Cardamineae</taxon>
        <taxon>Cardamine</taxon>
    </lineage>
</organism>
<name>A0ABD1B8D6_CARAN</name>
<comment type="caution">
    <text evidence="4">The sequence shown here is derived from an EMBL/GenBank/DDBJ whole genome shotgun (WGS) entry which is preliminary data.</text>
</comment>
<evidence type="ECO:0000256" key="2">
    <source>
        <dbReference type="ARBA" id="ARBA00022737"/>
    </source>
</evidence>
<dbReference type="InterPro" id="IPR002902">
    <property type="entry name" value="GNK2"/>
</dbReference>
<sequence length="68" mass="7177">MSQLKAAFYNASVGQGSDWVYAAGMCIQGAEAKPKVCSNCIDLASHEVIESCPNQTEGLVRPENGITS</sequence>
<dbReference type="EMBL" id="JBANAX010000299">
    <property type="protein sequence ID" value="KAL1214823.1"/>
    <property type="molecule type" value="Genomic_DNA"/>
</dbReference>
<keyword evidence="2" id="KW-0677">Repeat</keyword>
<evidence type="ECO:0000313" key="4">
    <source>
        <dbReference type="EMBL" id="KAL1214823.1"/>
    </source>
</evidence>